<dbReference type="Proteomes" id="UP001050691">
    <property type="component" value="Unassembled WGS sequence"/>
</dbReference>
<protein>
    <submittedName>
        <fullName evidence="1">Uncharacterized protein</fullName>
    </submittedName>
</protein>
<gene>
    <name evidence="1" type="ORF">Clacol_008735</name>
</gene>
<comment type="caution">
    <text evidence="1">The sequence shown here is derived from an EMBL/GenBank/DDBJ whole genome shotgun (WGS) entry which is preliminary data.</text>
</comment>
<dbReference type="AlphaFoldDB" id="A0AAV5ANK3"/>
<organism evidence="1 2">
    <name type="scientific">Clathrus columnatus</name>
    <dbReference type="NCBI Taxonomy" id="1419009"/>
    <lineage>
        <taxon>Eukaryota</taxon>
        <taxon>Fungi</taxon>
        <taxon>Dikarya</taxon>
        <taxon>Basidiomycota</taxon>
        <taxon>Agaricomycotina</taxon>
        <taxon>Agaricomycetes</taxon>
        <taxon>Phallomycetidae</taxon>
        <taxon>Phallales</taxon>
        <taxon>Clathraceae</taxon>
        <taxon>Clathrus</taxon>
    </lineage>
</organism>
<proteinExistence type="predicted"/>
<reference evidence="1" key="1">
    <citation type="submission" date="2021-10" db="EMBL/GenBank/DDBJ databases">
        <title>De novo Genome Assembly of Clathrus columnatus (Basidiomycota, Fungi) Using Illumina and Nanopore Sequence Data.</title>
        <authorList>
            <person name="Ogiso-Tanaka E."/>
            <person name="Itagaki H."/>
            <person name="Hosoya T."/>
            <person name="Hosaka K."/>
        </authorList>
    </citation>
    <scope>NUCLEOTIDE SEQUENCE</scope>
    <source>
        <strain evidence="1">MO-923</strain>
    </source>
</reference>
<sequence>MQVSIRRLGNFAIPGLFRELRWLSLMYRADAMCLRSICESLQNLPNLQSLHLIGIRTPSVEAEINNLEPIMFNKLIVLFSNCPLLHLINAPKLSYLQVMVDPIWHSGHSSVEKTYGHFCGFDFSKITRIRSGIGNGVALTSSYIAGYPASGGQDVDDVFCPLSDDYCFRHSFHLNQTLAFSYPDQFRLSFSKHWDLIPMLVLFLEKSINLVEIVLTEFNLSSLNRTQVTSVRNGLKNATGVRALTVLSGDSLEDLCNLLGDWHLLPSLERLNYSASDNEKTMRLRGISPMFLKQLLRRSRDAPLEIITECSKPLKMYARYLLSSTVVTRVKTLNSTHPCFPRRPDFDRCRKLSSDLLSSFPSLEYVFCSAPIDCISVSIQPRLKAMQVSIYRLGNFAIPGFFRELRWLVLAYRADIMSLRSLVEALQNLPNLQYLHLFGVIHPFLGEEAEDLEPVTLNELTVLVSNCPLLHLINAPKLSYLQVENDTVINSEHYHSFSEKPYGHSCGFDFSKITRIRSEMTHRRMKSYYYITGNPKYEGEDVDDEFRPLSEIYCYGPNFNFNKSLATYYPDQFRVSLSECWELIQALNLYFEKSINLVEIVLTRFNLSCLNLAEVASFSHALRSATTVRNLTIISGDSLEDLCNLLSNEELLPGLERLNYSASNSENTYYYCYIPNCVLTLVKKRLERSLTMPLKIELGNFPPFQPQELIRLKNLGLEVIQKEGKFEIIADPGPREKKLFYSYDFIQECIKTSDYPTKVQESKKATCPCISR</sequence>
<evidence type="ECO:0000313" key="1">
    <source>
        <dbReference type="EMBL" id="GJJ14471.1"/>
    </source>
</evidence>
<accession>A0AAV5ANK3</accession>
<keyword evidence="2" id="KW-1185">Reference proteome</keyword>
<name>A0AAV5ANK3_9AGAM</name>
<evidence type="ECO:0000313" key="2">
    <source>
        <dbReference type="Proteomes" id="UP001050691"/>
    </source>
</evidence>
<dbReference type="SUPFAM" id="SSF52058">
    <property type="entry name" value="L domain-like"/>
    <property type="match status" value="1"/>
</dbReference>
<dbReference type="EMBL" id="BPWL01000010">
    <property type="protein sequence ID" value="GJJ14471.1"/>
    <property type="molecule type" value="Genomic_DNA"/>
</dbReference>